<evidence type="ECO:0000256" key="1">
    <source>
        <dbReference type="SAM" id="MobiDB-lite"/>
    </source>
</evidence>
<dbReference type="SMART" id="SM00530">
    <property type="entry name" value="HTH_XRE"/>
    <property type="match status" value="1"/>
</dbReference>
<reference evidence="3 4" key="1">
    <citation type="journal article" date="2021" name="Int. J. Syst. Evol. Microbiol.">
        <title>Novosphingobium decolorationis sp. nov., an aniline blue-decolourizing bacterium isolated from East Pacific sediment.</title>
        <authorList>
            <person name="Chen X."/>
            <person name="Dong B."/>
            <person name="Chen T."/>
            <person name="Ren N."/>
            <person name="Wang J."/>
            <person name="Xu Y."/>
            <person name="Yang J."/>
            <person name="Zhu S."/>
            <person name="Chen J."/>
        </authorList>
    </citation>
    <scope>NUCLEOTIDE SEQUENCE [LARGE SCALE GENOMIC DNA]</scope>
    <source>
        <strain evidence="3 4">502str22</strain>
    </source>
</reference>
<dbReference type="Gene3D" id="1.10.260.40">
    <property type="entry name" value="lambda repressor-like DNA-binding domains"/>
    <property type="match status" value="1"/>
</dbReference>
<dbReference type="SUPFAM" id="SSF47413">
    <property type="entry name" value="lambda repressor-like DNA-binding domains"/>
    <property type="match status" value="1"/>
</dbReference>
<protein>
    <submittedName>
        <fullName evidence="3">Helix-turn-helix transcriptional regulator</fullName>
    </submittedName>
</protein>
<evidence type="ECO:0000313" key="3">
    <source>
        <dbReference type="EMBL" id="QVM84021.1"/>
    </source>
</evidence>
<organism evidence="3 4">
    <name type="scientific">Novosphingobium decolorationis</name>
    <dbReference type="NCBI Taxonomy" id="2698673"/>
    <lineage>
        <taxon>Bacteria</taxon>
        <taxon>Pseudomonadati</taxon>
        <taxon>Pseudomonadota</taxon>
        <taxon>Alphaproteobacteria</taxon>
        <taxon>Sphingomonadales</taxon>
        <taxon>Sphingomonadaceae</taxon>
        <taxon>Novosphingobium</taxon>
    </lineage>
</organism>
<dbReference type="Pfam" id="PF01381">
    <property type="entry name" value="HTH_3"/>
    <property type="match status" value="1"/>
</dbReference>
<evidence type="ECO:0000313" key="4">
    <source>
        <dbReference type="Proteomes" id="UP000677126"/>
    </source>
</evidence>
<dbReference type="InterPro" id="IPR001387">
    <property type="entry name" value="Cro/C1-type_HTH"/>
</dbReference>
<feature type="compositionally biased region" description="Low complexity" evidence="1">
    <location>
        <begin position="237"/>
        <end position="247"/>
    </location>
</feature>
<feature type="region of interest" description="Disordered" evidence="1">
    <location>
        <begin position="231"/>
        <end position="254"/>
    </location>
</feature>
<dbReference type="InterPro" id="IPR010982">
    <property type="entry name" value="Lambda_DNA-bd_dom_sf"/>
</dbReference>
<name>A0ABX8E7I4_9SPHN</name>
<gene>
    <name evidence="3" type="ORF">HT578_10245</name>
</gene>
<keyword evidence="4" id="KW-1185">Reference proteome</keyword>
<dbReference type="EMBL" id="CP054856">
    <property type="protein sequence ID" value="QVM84021.1"/>
    <property type="molecule type" value="Genomic_DNA"/>
</dbReference>
<dbReference type="Proteomes" id="UP000677126">
    <property type="component" value="Chromosome"/>
</dbReference>
<dbReference type="CDD" id="cd00093">
    <property type="entry name" value="HTH_XRE"/>
    <property type="match status" value="1"/>
</dbReference>
<dbReference type="RefSeq" id="WP_167381850.1">
    <property type="nucleotide sequence ID" value="NZ_CP054856.1"/>
</dbReference>
<proteinExistence type="predicted"/>
<accession>A0ABX8E7I4</accession>
<evidence type="ECO:0000259" key="2">
    <source>
        <dbReference type="PROSITE" id="PS50943"/>
    </source>
</evidence>
<sequence length="254" mass="26527">MIASPLMQATADRIKALRAARALTQEDLAALAGRSVASVQRIERGEKVSAYTIASIAAAFDITAEALTAAPNDDRPYLPLATINGGRALVGLMTGCSRLDFGFDELDTLDQAEMLEAFHDFCAGLVGDGAPATPLAITRSELEGRAKLTALSERGFVVSGAALAITAHEVDDDGGAGIAILFAQWDETIAVLRVGVGRTLDRAYVLDSLGQWETPKGYALVYPAGSREDGDWAEDWSGIGSDPPSDGEGSGANV</sequence>
<feature type="domain" description="HTH cro/C1-type" evidence="2">
    <location>
        <begin position="14"/>
        <end position="67"/>
    </location>
</feature>
<dbReference type="PROSITE" id="PS50943">
    <property type="entry name" value="HTH_CROC1"/>
    <property type="match status" value="1"/>
</dbReference>